<dbReference type="AlphaFoldDB" id="A0A5S9MMG6"/>
<gene>
    <name evidence="3" type="ORF">CELE_F54D12.8</name>
    <name evidence="3 5" type="ORF">F54D12.8</name>
</gene>
<dbReference type="PANTHER" id="PTHR47629:SF10">
    <property type="entry name" value="PAN-3 DOMAIN-CONTAINING PROTEIN"/>
    <property type="match status" value="1"/>
</dbReference>
<feature type="domain" description="PAN-3" evidence="2">
    <location>
        <begin position="4"/>
        <end position="151"/>
    </location>
</feature>
<dbReference type="FunCoup" id="A0A5S9MMG6">
    <property type="interactions" value="171"/>
</dbReference>
<keyword evidence="4" id="KW-1185">Reference proteome</keyword>
<evidence type="ECO:0000256" key="1">
    <source>
        <dbReference type="SAM" id="SignalP"/>
    </source>
</evidence>
<dbReference type="SMART" id="SM00605">
    <property type="entry name" value="CW"/>
    <property type="match status" value="2"/>
</dbReference>
<dbReference type="EMBL" id="BX284602">
    <property type="protein sequence ID" value="CAA0059163.1"/>
    <property type="molecule type" value="Genomic_DNA"/>
</dbReference>
<reference evidence="3 4" key="1">
    <citation type="journal article" date="1998" name="Science">
        <title>Genome sequence of the nematode C. elegans: a platform for investigating biology.</title>
        <authorList>
            <consortium name="The C. elegans sequencing consortium"/>
            <person name="Sulson J.E."/>
            <person name="Waterston R."/>
        </authorList>
    </citation>
    <scope>NUCLEOTIDE SEQUENCE [LARGE SCALE GENOMIC DNA]</scope>
    <source>
        <strain evidence="3 4">Bristol N2</strain>
    </source>
</reference>
<organism evidence="3 4">
    <name type="scientific">Caenorhabditis elegans</name>
    <dbReference type="NCBI Taxonomy" id="6239"/>
    <lineage>
        <taxon>Eukaryota</taxon>
        <taxon>Metazoa</taxon>
        <taxon>Ecdysozoa</taxon>
        <taxon>Nematoda</taxon>
        <taxon>Chromadorea</taxon>
        <taxon>Rhabditida</taxon>
        <taxon>Rhabditina</taxon>
        <taxon>Rhabditomorpha</taxon>
        <taxon>Rhabditoidea</taxon>
        <taxon>Rhabditidae</taxon>
        <taxon>Peloderinae</taxon>
        <taxon>Caenorhabditis</taxon>
    </lineage>
</organism>
<evidence type="ECO:0000313" key="4">
    <source>
        <dbReference type="Proteomes" id="UP000001940"/>
    </source>
</evidence>
<evidence type="ECO:0000313" key="3">
    <source>
        <dbReference type="EMBL" id="CAA0059163.1"/>
    </source>
</evidence>
<protein>
    <submittedName>
        <fullName evidence="3">PAN-3 domain-containing protein</fullName>
    </submittedName>
</protein>
<dbReference type="SMR" id="A0A5S9MMG6"/>
<name>A0A5S9MMG6_CAEEL</name>
<proteinExistence type="predicted"/>
<dbReference type="InterPro" id="IPR006583">
    <property type="entry name" value="PAN-3_domain"/>
</dbReference>
<dbReference type="WormBase" id="F54D12.8a">
    <property type="protein sequence ID" value="CE53812"/>
    <property type="gene ID" value="WBGene00018821"/>
</dbReference>
<dbReference type="PANTHER" id="PTHR47629">
    <property type="entry name" value="C-TYPE LECTIN-RELATED"/>
    <property type="match status" value="1"/>
</dbReference>
<accession>A0A5S9MMG6</accession>
<feature type="signal peptide" evidence="1">
    <location>
        <begin position="1"/>
        <end position="19"/>
    </location>
</feature>
<dbReference type="OrthoDB" id="10568189at2759"/>
<evidence type="ECO:0000259" key="2">
    <source>
        <dbReference type="SMART" id="SM00605"/>
    </source>
</evidence>
<feature type="chain" id="PRO_5024831830" evidence="1">
    <location>
        <begin position="20"/>
        <end position="425"/>
    </location>
</feature>
<dbReference type="InParanoid" id="A0A5S9MMG6"/>
<keyword evidence="1" id="KW-0732">Signal</keyword>
<dbReference type="Proteomes" id="UP000001940">
    <property type="component" value="Chromosome II"/>
</dbReference>
<dbReference type="Pfam" id="PF08277">
    <property type="entry name" value="PAN_3"/>
    <property type="match status" value="2"/>
</dbReference>
<sequence>MTSLLSFLLFIELWKLTTSETYMVAVKGSPVPSTSYGTSQVGIADWRDCAQKCLESSTCILAYSSTEVCVLYAVGDVIQVKNDQEGYANDKEEKVAFKVQSSADSCTYMASGLLDGIVTPYNKEHIDSYEIKTTPEFYTIAYTYDSNMDKCGNWFEPKPQCSVCTSTMFSSFLKQEPTGTVAEQIEFVSWSMCLFECSSRPDCFMAAVDLGSNKCKVYNYGGVDQFEYSDAPTTFAGGLKYTPASYTCSSNFSSLSDGRYVHTLTSTPYSSYQYNGTAVTWIPRQSCKDADAHLYTGLPGCFKFIRMPWPIKHPQSYSTAICVAFGADGLMPIPGAGGYDVFYAIKPLQRTVDVGYVRDNTTKQYFWLQPQLRLDDSPVIWNHDNPFNEHDCSLLVIGGKNEAERFLGSVCDEPSNYGLVCHFAS</sequence>
<dbReference type="ExpressionAtlas" id="A0A5S9MMG6">
    <property type="expression patterns" value="differential"/>
</dbReference>
<dbReference type="AGR" id="WB:WBGene00018821"/>
<feature type="domain" description="PAN-3" evidence="2">
    <location>
        <begin position="162"/>
        <end position="283"/>
    </location>
</feature>
<evidence type="ECO:0000313" key="5">
    <source>
        <dbReference type="WormBase" id="F54D12.8a"/>
    </source>
</evidence>